<organism evidence="2 3">
    <name type="scientific">Aduncisulcus paluster</name>
    <dbReference type="NCBI Taxonomy" id="2918883"/>
    <lineage>
        <taxon>Eukaryota</taxon>
        <taxon>Metamonada</taxon>
        <taxon>Carpediemonas-like organisms</taxon>
        <taxon>Aduncisulcus</taxon>
    </lineage>
</organism>
<protein>
    <submittedName>
        <fullName evidence="2">Uncharacterized protein</fullName>
    </submittedName>
</protein>
<feature type="compositionally biased region" description="Basic and acidic residues" evidence="1">
    <location>
        <begin position="548"/>
        <end position="563"/>
    </location>
</feature>
<evidence type="ECO:0000313" key="3">
    <source>
        <dbReference type="Proteomes" id="UP001057375"/>
    </source>
</evidence>
<feature type="region of interest" description="Disordered" evidence="1">
    <location>
        <begin position="528"/>
        <end position="591"/>
    </location>
</feature>
<sequence length="591" mass="67314">MSSSIGVIQTGEPEFIHEGVLNCCPVPKDAPNIKSAEVPTIKAIDDTKEEDYIYCFEEYDPSSNAQKMMKGEVNDGHFTHISIPFSSSSPMKGAYICLYGKGRKRDYFGIESLVFISREETPEEIKSLEAREKLWSEAPVVKPEFVKEGDEESFGRDSIPIARDDPKLVAPSFSIVNCKNDSESKESKYYDQSLNAQRMLKGEDSVWLSHLSIPFPSPSPMKGAYICVDVVDSSPSLLFTFTDCDGKKTSKKYEFTRPEPEHWYEWHFLPTDLDNVVLCEIEGKGTWMFKNSRCFWIGSLVFTMPEETIAAERLSLLPWKCFTPVPVPSSSSKTHINFIFAIKTCERSCERNFACERRRGRRRDIISGKKDIPSKRVSIIRQVFEPEAPEGSKKLVKKLTLVGEDPYRRTGFFDIVRNNQRLLDNNPDDLMSLSRTYSALKHDEEALQLFVDHLPAVCKGLDSKYSVKDINLASTFSYCCGTDSDHFYSTVEPQKNRRGVGSKPKHAELTKKQAELYKKLGKRRKMEILAPLDSEVSSMKKQAKSTNRTKEKTKEKKDSEKKKATVGKKKTSKSDKTKFGFSSRARQKRFK</sequence>
<accession>A0ABQ5JYK7</accession>
<proteinExistence type="predicted"/>
<keyword evidence="3" id="KW-1185">Reference proteome</keyword>
<name>A0ABQ5JYK7_9EUKA</name>
<reference evidence="2" key="1">
    <citation type="submission" date="2022-03" db="EMBL/GenBank/DDBJ databases">
        <title>Draft genome sequence of Aduncisulcus paluster, a free-living microaerophilic Fornicata.</title>
        <authorList>
            <person name="Yuyama I."/>
            <person name="Kume K."/>
            <person name="Tamura T."/>
            <person name="Inagaki Y."/>
            <person name="Hashimoto T."/>
        </authorList>
    </citation>
    <scope>NUCLEOTIDE SEQUENCE</scope>
    <source>
        <strain evidence="2">NY0171</strain>
    </source>
</reference>
<evidence type="ECO:0000256" key="1">
    <source>
        <dbReference type="SAM" id="MobiDB-lite"/>
    </source>
</evidence>
<dbReference type="Proteomes" id="UP001057375">
    <property type="component" value="Unassembled WGS sequence"/>
</dbReference>
<comment type="caution">
    <text evidence="2">The sequence shown here is derived from an EMBL/GenBank/DDBJ whole genome shotgun (WGS) entry which is preliminary data.</text>
</comment>
<evidence type="ECO:0000313" key="2">
    <source>
        <dbReference type="EMBL" id="GKT22590.1"/>
    </source>
</evidence>
<gene>
    <name evidence="2" type="ORF">ADUPG1_012163</name>
</gene>
<dbReference type="EMBL" id="BQXS01012413">
    <property type="protein sequence ID" value="GKT22590.1"/>
    <property type="molecule type" value="Genomic_DNA"/>
</dbReference>